<dbReference type="Gene3D" id="3.40.50.300">
    <property type="entry name" value="P-loop containing nucleotide triphosphate hydrolases"/>
    <property type="match status" value="1"/>
</dbReference>
<dbReference type="CDD" id="cd03257">
    <property type="entry name" value="ABC_NikE_OppD_transporters"/>
    <property type="match status" value="1"/>
</dbReference>
<keyword evidence="7 11" id="KW-0067">ATP-binding</keyword>
<evidence type="ECO:0000256" key="4">
    <source>
        <dbReference type="ARBA" id="ARBA00022475"/>
    </source>
</evidence>
<dbReference type="GO" id="GO:0005524">
    <property type="term" value="F:ATP binding"/>
    <property type="evidence" value="ECO:0007669"/>
    <property type="project" value="UniProtKB-KW"/>
</dbReference>
<dbReference type="InterPro" id="IPR003593">
    <property type="entry name" value="AAA+_ATPase"/>
</dbReference>
<evidence type="ECO:0000256" key="7">
    <source>
        <dbReference type="ARBA" id="ARBA00022840"/>
    </source>
</evidence>
<dbReference type="SUPFAM" id="SSF52540">
    <property type="entry name" value="P-loop containing nucleoside triphosphate hydrolases"/>
    <property type="match status" value="1"/>
</dbReference>
<evidence type="ECO:0000256" key="5">
    <source>
        <dbReference type="ARBA" id="ARBA00022519"/>
    </source>
</evidence>
<comment type="caution">
    <text evidence="11">The sequence shown here is derived from an EMBL/GenBank/DDBJ whole genome shotgun (WGS) entry which is preliminary data.</text>
</comment>
<keyword evidence="4" id="KW-1003">Cell membrane</keyword>
<keyword evidence="8" id="KW-1278">Translocase</keyword>
<dbReference type="InterPro" id="IPR003439">
    <property type="entry name" value="ABC_transporter-like_ATP-bd"/>
</dbReference>
<dbReference type="SMART" id="SM00382">
    <property type="entry name" value="AAA"/>
    <property type="match status" value="1"/>
</dbReference>
<keyword evidence="6" id="KW-0547">Nucleotide-binding</keyword>
<comment type="subcellular location">
    <subcellularLocation>
        <location evidence="1">Cell inner membrane</location>
        <topology evidence="1">Peripheral membrane protein</topology>
    </subcellularLocation>
</comment>
<sequence>MAISSGWPIQPSAPSGAATIGQPVLSIENLSVHIGPARILQEVTLQVPRAGTLGIVGESGCGKSTLLRAVLGILPGGATVPKGAILFDGEDILTDCAATVRGRIGYVPQDPYLSLNPVFRAGDQIFEVMRRHAKGSRADHKAKLIELLRAVQLPDPEAALRKYPHQFSGGQRQRLLIAAALACDPALVVADEPTTALDVTTQREILGLLRQLTVERGLSLLFVTHDFGVLAAVCDRVAVLYAGQVVEHGPTRAVLDDPQHPYARMLLACHPDRATDLGGIPGTVPAATAQPPGCRFHPRCPLARAACAEAPPPMLPLGAGRSVACPFHAEAFARA</sequence>
<keyword evidence="3" id="KW-0813">Transport</keyword>
<evidence type="ECO:0000256" key="6">
    <source>
        <dbReference type="ARBA" id="ARBA00022741"/>
    </source>
</evidence>
<organism evidence="11 12">
    <name type="scientific">Paeniroseomonas aquatica</name>
    <dbReference type="NCBI Taxonomy" id="373043"/>
    <lineage>
        <taxon>Bacteria</taxon>
        <taxon>Pseudomonadati</taxon>
        <taxon>Pseudomonadota</taxon>
        <taxon>Alphaproteobacteria</taxon>
        <taxon>Acetobacterales</taxon>
        <taxon>Acetobacteraceae</taxon>
        <taxon>Paeniroseomonas</taxon>
    </lineage>
</organism>
<feature type="domain" description="ABC transporter" evidence="10">
    <location>
        <begin position="25"/>
        <end position="267"/>
    </location>
</feature>
<protein>
    <submittedName>
        <fullName evidence="11">ABC transporter ATP-binding protein</fullName>
    </submittedName>
</protein>
<evidence type="ECO:0000313" key="12">
    <source>
        <dbReference type="Proteomes" id="UP001529369"/>
    </source>
</evidence>
<reference evidence="12" key="1">
    <citation type="journal article" date="2019" name="Int. J. Syst. Evol. Microbiol.">
        <title>The Global Catalogue of Microorganisms (GCM) 10K type strain sequencing project: providing services to taxonomists for standard genome sequencing and annotation.</title>
        <authorList>
            <consortium name="The Broad Institute Genomics Platform"/>
            <consortium name="The Broad Institute Genome Sequencing Center for Infectious Disease"/>
            <person name="Wu L."/>
            <person name="Ma J."/>
        </authorList>
    </citation>
    <scope>NUCLEOTIDE SEQUENCE [LARGE SCALE GENOMIC DNA]</scope>
    <source>
        <strain evidence="12">CECT 7131</strain>
    </source>
</reference>
<dbReference type="RefSeq" id="WP_290320196.1">
    <property type="nucleotide sequence ID" value="NZ_JAUFPN010000203.1"/>
</dbReference>
<proteinExistence type="inferred from homology"/>
<gene>
    <name evidence="11" type="ORF">QWZ14_27245</name>
</gene>
<dbReference type="PANTHER" id="PTHR43297">
    <property type="entry name" value="OLIGOPEPTIDE TRANSPORT ATP-BINDING PROTEIN APPD"/>
    <property type="match status" value="1"/>
</dbReference>
<evidence type="ECO:0000313" key="11">
    <source>
        <dbReference type="EMBL" id="MDN3568094.1"/>
    </source>
</evidence>
<dbReference type="PROSITE" id="PS00211">
    <property type="entry name" value="ABC_TRANSPORTER_1"/>
    <property type="match status" value="1"/>
</dbReference>
<name>A0ABT8AFG2_9PROT</name>
<dbReference type="Pfam" id="PF08352">
    <property type="entry name" value="oligo_HPY"/>
    <property type="match status" value="1"/>
</dbReference>
<evidence type="ECO:0000256" key="1">
    <source>
        <dbReference type="ARBA" id="ARBA00004417"/>
    </source>
</evidence>
<dbReference type="EMBL" id="JAUFPN010000203">
    <property type="protein sequence ID" value="MDN3568094.1"/>
    <property type="molecule type" value="Genomic_DNA"/>
</dbReference>
<accession>A0ABT8AFG2</accession>
<dbReference type="PROSITE" id="PS50893">
    <property type="entry name" value="ABC_TRANSPORTER_2"/>
    <property type="match status" value="1"/>
</dbReference>
<keyword evidence="5" id="KW-0997">Cell inner membrane</keyword>
<evidence type="ECO:0000259" key="10">
    <source>
        <dbReference type="PROSITE" id="PS50893"/>
    </source>
</evidence>
<keyword evidence="9" id="KW-0472">Membrane</keyword>
<comment type="similarity">
    <text evidence="2">Belongs to the ABC transporter superfamily.</text>
</comment>
<dbReference type="NCBIfam" id="TIGR01727">
    <property type="entry name" value="oligo_HPY"/>
    <property type="match status" value="1"/>
</dbReference>
<dbReference type="InterPro" id="IPR013563">
    <property type="entry name" value="Oligopep_ABC_C"/>
</dbReference>
<evidence type="ECO:0000256" key="2">
    <source>
        <dbReference type="ARBA" id="ARBA00005417"/>
    </source>
</evidence>
<evidence type="ECO:0000256" key="3">
    <source>
        <dbReference type="ARBA" id="ARBA00022448"/>
    </source>
</evidence>
<keyword evidence="12" id="KW-1185">Reference proteome</keyword>
<dbReference type="PANTHER" id="PTHR43297:SF14">
    <property type="entry name" value="ATPASE AAA-TYPE CORE DOMAIN-CONTAINING PROTEIN"/>
    <property type="match status" value="1"/>
</dbReference>
<dbReference type="InterPro" id="IPR027417">
    <property type="entry name" value="P-loop_NTPase"/>
</dbReference>
<dbReference type="InterPro" id="IPR017871">
    <property type="entry name" value="ABC_transporter-like_CS"/>
</dbReference>
<evidence type="ECO:0000256" key="9">
    <source>
        <dbReference type="ARBA" id="ARBA00023136"/>
    </source>
</evidence>
<dbReference type="InterPro" id="IPR050388">
    <property type="entry name" value="ABC_Ni/Peptide_Import"/>
</dbReference>
<dbReference type="Pfam" id="PF00005">
    <property type="entry name" value="ABC_tran"/>
    <property type="match status" value="1"/>
</dbReference>
<evidence type="ECO:0000256" key="8">
    <source>
        <dbReference type="ARBA" id="ARBA00022967"/>
    </source>
</evidence>
<dbReference type="Proteomes" id="UP001529369">
    <property type="component" value="Unassembled WGS sequence"/>
</dbReference>